<evidence type="ECO:0000256" key="6">
    <source>
        <dbReference type="ARBA" id="ARBA00022840"/>
    </source>
</evidence>
<keyword evidence="11" id="KW-1185">Reference proteome</keyword>
<evidence type="ECO:0000256" key="2">
    <source>
        <dbReference type="ARBA" id="ARBA00005417"/>
    </source>
</evidence>
<evidence type="ECO:0000256" key="1">
    <source>
        <dbReference type="ARBA" id="ARBA00004417"/>
    </source>
</evidence>
<dbReference type="NCBIfam" id="TIGR01727">
    <property type="entry name" value="oligo_HPY"/>
    <property type="match status" value="1"/>
</dbReference>
<evidence type="ECO:0000256" key="3">
    <source>
        <dbReference type="ARBA" id="ARBA00022448"/>
    </source>
</evidence>
<dbReference type="SUPFAM" id="SSF52540">
    <property type="entry name" value="P-loop containing nucleoside triphosphate hydrolases"/>
    <property type="match status" value="1"/>
</dbReference>
<evidence type="ECO:0000313" key="11">
    <source>
        <dbReference type="Proteomes" id="UP001209755"/>
    </source>
</evidence>
<keyword evidence="5" id="KW-0547">Nucleotide-binding</keyword>
<reference evidence="11" key="1">
    <citation type="submission" date="2023-07" db="EMBL/GenBank/DDBJ databases">
        <title>Genome sequencing of Purple Non-Sulfur Bacteria from various extreme environments.</title>
        <authorList>
            <person name="Mayer M."/>
        </authorList>
    </citation>
    <scope>NUCLEOTIDE SEQUENCE [LARGE SCALE GENOMIC DNA]</scope>
    <source>
        <strain evidence="11">DSM 17935</strain>
    </source>
</reference>
<keyword evidence="6 10" id="KW-0067">ATP-binding</keyword>
<dbReference type="InterPro" id="IPR027417">
    <property type="entry name" value="P-loop_NTPase"/>
</dbReference>
<dbReference type="InterPro" id="IPR003593">
    <property type="entry name" value="AAA+_ATPase"/>
</dbReference>
<name>A0ABT3H660_9HYPH</name>
<evidence type="ECO:0000259" key="9">
    <source>
        <dbReference type="PROSITE" id="PS50893"/>
    </source>
</evidence>
<dbReference type="InterPro" id="IPR017871">
    <property type="entry name" value="ABC_transporter-like_CS"/>
</dbReference>
<dbReference type="RefSeq" id="WP_264599559.1">
    <property type="nucleotide sequence ID" value="NZ_JAOQNS010000001.1"/>
</dbReference>
<keyword evidence="3" id="KW-0813">Transport</keyword>
<comment type="caution">
    <text evidence="10">The sequence shown here is derived from an EMBL/GenBank/DDBJ whole genome shotgun (WGS) entry which is preliminary data.</text>
</comment>
<evidence type="ECO:0000256" key="7">
    <source>
        <dbReference type="ARBA" id="ARBA00023136"/>
    </source>
</evidence>
<dbReference type="InterPro" id="IPR050388">
    <property type="entry name" value="ABC_Ni/Peptide_Import"/>
</dbReference>
<feature type="region of interest" description="Disordered" evidence="8">
    <location>
        <begin position="18"/>
        <end position="38"/>
    </location>
</feature>
<dbReference type="PROSITE" id="PS00211">
    <property type="entry name" value="ABC_TRANSPORTER_1"/>
    <property type="match status" value="1"/>
</dbReference>
<dbReference type="SMART" id="SM00382">
    <property type="entry name" value="AAA"/>
    <property type="match status" value="1"/>
</dbReference>
<dbReference type="Pfam" id="PF08352">
    <property type="entry name" value="oligo_HPY"/>
    <property type="match status" value="1"/>
</dbReference>
<dbReference type="PANTHER" id="PTHR43297">
    <property type="entry name" value="OLIGOPEPTIDE TRANSPORT ATP-BINDING PROTEIN APPD"/>
    <property type="match status" value="1"/>
</dbReference>
<protein>
    <submittedName>
        <fullName evidence="10">Oligopeptide transport system ATP-binding protein</fullName>
    </submittedName>
</protein>
<evidence type="ECO:0000313" key="10">
    <source>
        <dbReference type="EMBL" id="MCW2305878.1"/>
    </source>
</evidence>
<dbReference type="PROSITE" id="PS50893">
    <property type="entry name" value="ABC_TRANSPORTER_2"/>
    <property type="match status" value="1"/>
</dbReference>
<keyword evidence="4" id="KW-1003">Cell membrane</keyword>
<keyword evidence="7" id="KW-0472">Membrane</keyword>
<organism evidence="10 11">
    <name type="scientific">Rhodobium gokarnense</name>
    <dbReference type="NCBI Taxonomy" id="364296"/>
    <lineage>
        <taxon>Bacteria</taxon>
        <taxon>Pseudomonadati</taxon>
        <taxon>Pseudomonadota</taxon>
        <taxon>Alphaproteobacteria</taxon>
        <taxon>Hyphomicrobiales</taxon>
        <taxon>Rhodobiaceae</taxon>
        <taxon>Rhodobium</taxon>
    </lineage>
</organism>
<comment type="subcellular location">
    <subcellularLocation>
        <location evidence="1">Cell inner membrane</location>
        <topology evidence="1">Peripheral membrane protein</topology>
    </subcellularLocation>
</comment>
<gene>
    <name evidence="10" type="ORF">M2319_000194</name>
</gene>
<evidence type="ECO:0000256" key="4">
    <source>
        <dbReference type="ARBA" id="ARBA00022475"/>
    </source>
</evidence>
<accession>A0ABT3H660</accession>
<evidence type="ECO:0000256" key="5">
    <source>
        <dbReference type="ARBA" id="ARBA00022741"/>
    </source>
</evidence>
<feature type="domain" description="ABC transporter" evidence="9">
    <location>
        <begin position="45"/>
        <end position="295"/>
    </location>
</feature>
<sequence>MNAVSKLARAVTSRASEDASTADVAAVEPATTRPTAAPDRVRPALELRDLTTVFPGDAEPTVVVDHVSLAVRPGRTLAVVGESGSGKSMTFLSALGLVPPGGKVSAGESWIDGADIQRLRREEVRRLRGASISMVFQDPLTALNPVFTIGQQIVEVLRAHLSIGRREARARAVDLLRKVQIPDPERRIDDYPHQLSGGMRQRVLIAMAVALDPKVLIADEPTTALDVTVQAQILDLLASLREELGMALVLITHDLGLVAEYADTVAVMYGGRVVEAGTIEEVFSAPLHPYTRALFRSIPRLDEAVTEQLPAIEGQPPNVAKLPPGCAFEPRCDLGRGRADCCTVRPPLVPGDRPGHRSACLHADELVHAEVRP</sequence>
<dbReference type="CDD" id="cd03257">
    <property type="entry name" value="ABC_NikE_OppD_transporters"/>
    <property type="match status" value="1"/>
</dbReference>
<dbReference type="EMBL" id="JAOQNS010000001">
    <property type="protein sequence ID" value="MCW2305878.1"/>
    <property type="molecule type" value="Genomic_DNA"/>
</dbReference>
<dbReference type="InterPro" id="IPR013563">
    <property type="entry name" value="Oligopep_ABC_C"/>
</dbReference>
<dbReference type="Gene3D" id="3.40.50.300">
    <property type="entry name" value="P-loop containing nucleotide triphosphate hydrolases"/>
    <property type="match status" value="1"/>
</dbReference>
<comment type="similarity">
    <text evidence="2">Belongs to the ABC transporter superfamily.</text>
</comment>
<evidence type="ECO:0000256" key="8">
    <source>
        <dbReference type="SAM" id="MobiDB-lite"/>
    </source>
</evidence>
<dbReference type="Pfam" id="PF00005">
    <property type="entry name" value="ABC_tran"/>
    <property type="match status" value="1"/>
</dbReference>
<proteinExistence type="inferred from homology"/>
<dbReference type="InterPro" id="IPR003439">
    <property type="entry name" value="ABC_transporter-like_ATP-bd"/>
</dbReference>
<dbReference type="Proteomes" id="UP001209755">
    <property type="component" value="Unassembled WGS sequence"/>
</dbReference>
<dbReference type="GO" id="GO:0005524">
    <property type="term" value="F:ATP binding"/>
    <property type="evidence" value="ECO:0007669"/>
    <property type="project" value="UniProtKB-KW"/>
</dbReference>
<dbReference type="PANTHER" id="PTHR43297:SF2">
    <property type="entry name" value="DIPEPTIDE TRANSPORT ATP-BINDING PROTEIN DPPD"/>
    <property type="match status" value="1"/>
</dbReference>